<gene>
    <name evidence="1" type="ORF">RTCCBAU85039_6640</name>
    <name evidence="2" type="ORF">SAMN05216228_107717</name>
</gene>
<evidence type="ECO:0000313" key="2">
    <source>
        <dbReference type="EMBL" id="SEP30879.1"/>
    </source>
</evidence>
<evidence type="ECO:0000313" key="1">
    <source>
        <dbReference type="EMBL" id="SEI21463.1"/>
    </source>
</evidence>
<organism evidence="1 3">
    <name type="scientific">Rhizobium tibeticum</name>
    <dbReference type="NCBI Taxonomy" id="501024"/>
    <lineage>
        <taxon>Bacteria</taxon>
        <taxon>Pseudomonadati</taxon>
        <taxon>Pseudomonadota</taxon>
        <taxon>Alphaproteobacteria</taxon>
        <taxon>Hyphomicrobiales</taxon>
        <taxon>Rhizobiaceae</taxon>
        <taxon>Rhizobium/Agrobacterium group</taxon>
        <taxon>Rhizobium</taxon>
    </lineage>
</organism>
<reference evidence="3" key="3">
    <citation type="submission" date="2016-10" db="EMBL/GenBank/DDBJ databases">
        <authorList>
            <person name="Wibberg D."/>
        </authorList>
    </citation>
    <scope>NUCLEOTIDE SEQUENCE [LARGE SCALE GENOMIC DNA]</scope>
</reference>
<dbReference type="Proteomes" id="UP000183063">
    <property type="component" value="Unassembled WGS sequence"/>
</dbReference>
<name>A0A1H8WTC6_9HYPH</name>
<reference evidence="2 4" key="1">
    <citation type="submission" date="2016-10" db="EMBL/GenBank/DDBJ databases">
        <authorList>
            <person name="Varghese N."/>
            <person name="Submissions S."/>
        </authorList>
    </citation>
    <scope>NUCLEOTIDE SEQUENCE [LARGE SCALE GENOMIC DNA]</scope>
    <source>
        <strain evidence="2 4">CGMCC 1.7071</strain>
    </source>
</reference>
<evidence type="ECO:0000313" key="3">
    <source>
        <dbReference type="Proteomes" id="UP000183063"/>
    </source>
</evidence>
<reference evidence="1" key="2">
    <citation type="submission" date="2016-10" db="EMBL/GenBank/DDBJ databases">
        <authorList>
            <person name="de Groot N.N."/>
        </authorList>
    </citation>
    <scope>NUCLEOTIDE SEQUENCE [LARGE SCALE GENOMIC DNA]</scope>
    <source>
        <strain evidence="1">CCBAU85039</strain>
    </source>
</reference>
<dbReference type="AlphaFoldDB" id="A0A1H8WTC6"/>
<dbReference type="OrthoDB" id="9950555at2"/>
<evidence type="ECO:0000313" key="4">
    <source>
        <dbReference type="Proteomes" id="UP000198939"/>
    </source>
</evidence>
<proteinExistence type="predicted"/>
<dbReference type="EMBL" id="FNXB01000086">
    <property type="protein sequence ID" value="SEI21463.1"/>
    <property type="molecule type" value="Genomic_DNA"/>
</dbReference>
<protein>
    <submittedName>
        <fullName evidence="1">Uncharacterized protein</fullName>
    </submittedName>
</protein>
<dbReference type="Proteomes" id="UP000198939">
    <property type="component" value="Unassembled WGS sequence"/>
</dbReference>
<dbReference type="RefSeq" id="WP_072382071.1">
    <property type="nucleotide sequence ID" value="NZ_FNXB01000086.1"/>
</dbReference>
<accession>A0A1H8WTC6</accession>
<dbReference type="EMBL" id="FOCV01000077">
    <property type="protein sequence ID" value="SEP30879.1"/>
    <property type="molecule type" value="Genomic_DNA"/>
</dbReference>
<keyword evidence="4" id="KW-1185">Reference proteome</keyword>
<sequence length="287" mass="32022">MVDLPSELNDLPRDLNHLPRDVLSRIAKEICPYDNPQQAAVNLANLKATNHEILDKFPDSAIGSFEARLSRIGALQSSLASKTLPDFSAGDEKFVTLQAPAIQPILKFYELSAQTSIVDNALQCDERWQRTLAATVLSTNLNDLHDPSDRTRLINQALSSFGDDDPTIRTNGGIALVRADGHLDAVQQARLTELFHRNPELEQQYNHLKADQQAWYQEQRVQLPSADLDRSINIIAGEVGRLPAGLSSFEERNTAHIVAKSIAECYNCAHNELMNFDRSRERSTLGR</sequence>